<evidence type="ECO:0000313" key="2">
    <source>
        <dbReference type="EMBL" id="GAO05827.1"/>
    </source>
</evidence>
<evidence type="ECO:0000256" key="1">
    <source>
        <dbReference type="SAM" id="MobiDB-lite"/>
    </source>
</evidence>
<feature type="region of interest" description="Disordered" evidence="1">
    <location>
        <begin position="22"/>
        <end position="58"/>
    </location>
</feature>
<proteinExistence type="predicted"/>
<reference evidence="2 3" key="2">
    <citation type="journal article" date="2015" name="Stand. Genomic Sci.">
        <title>Draft genome sequence of marine-derived Streptomyces sp. TP-A0598, a producer of anti-MRSA antibiotic lydicamycins.</title>
        <authorList>
            <person name="Komaki H."/>
            <person name="Ichikawa N."/>
            <person name="Hosoyama A."/>
            <person name="Fujita N."/>
            <person name="Igarashi Y."/>
        </authorList>
    </citation>
    <scope>NUCLEOTIDE SEQUENCE [LARGE SCALE GENOMIC DNA]</scope>
    <source>
        <strain evidence="2 3">NBRC 110027</strain>
    </source>
</reference>
<dbReference type="EMBL" id="BBNO01000001">
    <property type="protein sequence ID" value="GAO05827.1"/>
    <property type="molecule type" value="Genomic_DNA"/>
</dbReference>
<comment type="caution">
    <text evidence="2">The sequence shown here is derived from an EMBL/GenBank/DDBJ whole genome shotgun (WGS) entry which is preliminary data.</text>
</comment>
<evidence type="ECO:0000313" key="3">
    <source>
        <dbReference type="Proteomes" id="UP000048965"/>
    </source>
</evidence>
<name>A0A0N7YKF0_9ACTN</name>
<dbReference type="Proteomes" id="UP000048965">
    <property type="component" value="Unassembled WGS sequence"/>
</dbReference>
<organism evidence="2 3">
    <name type="scientific">Streptomyces lydicamycinicus</name>
    <dbReference type="NCBI Taxonomy" id="1546107"/>
    <lineage>
        <taxon>Bacteria</taxon>
        <taxon>Bacillati</taxon>
        <taxon>Actinomycetota</taxon>
        <taxon>Actinomycetes</taxon>
        <taxon>Kitasatosporales</taxon>
        <taxon>Streptomycetaceae</taxon>
        <taxon>Streptomyces</taxon>
    </lineage>
</organism>
<protein>
    <submittedName>
        <fullName evidence="2">Uncharacterized protein</fullName>
    </submittedName>
</protein>
<dbReference type="AlphaFoldDB" id="A0A0N7YKF0"/>
<reference evidence="3" key="1">
    <citation type="submission" date="2014-09" db="EMBL/GenBank/DDBJ databases">
        <title>Whole genome shotgun sequence of Streptomyces sp. NBRC 110027.</title>
        <authorList>
            <person name="Komaki H."/>
            <person name="Ichikawa N."/>
            <person name="Katano-Makiyama Y."/>
            <person name="Hosoyama A."/>
            <person name="Hashimoto M."/>
            <person name="Uohara A."/>
            <person name="Kitahashi Y."/>
            <person name="Ohji S."/>
            <person name="Kimura A."/>
            <person name="Yamazoe A."/>
            <person name="Igarashi Y."/>
            <person name="Fujita N."/>
        </authorList>
    </citation>
    <scope>NUCLEOTIDE SEQUENCE [LARGE SCALE GENOMIC DNA]</scope>
    <source>
        <strain evidence="3">NBRC 110027</strain>
    </source>
</reference>
<feature type="compositionally biased region" description="Low complexity" evidence="1">
    <location>
        <begin position="44"/>
        <end position="58"/>
    </location>
</feature>
<gene>
    <name evidence="2" type="ORF">TPA0598_01_01960</name>
</gene>
<keyword evidence="3" id="KW-1185">Reference proteome</keyword>
<accession>A0A0N7YKF0</accession>
<sequence>MAGIPGILVALVLSGAQVMTVTGSFSPEPPETPGREPQPESSDAMTAVHATAAPTAGA</sequence>